<dbReference type="InterPro" id="IPR045851">
    <property type="entry name" value="AMP-bd_C_sf"/>
</dbReference>
<name>A0A919UQD4_9ACTN</name>
<feature type="domain" description="AMP-dependent synthetase/ligase" evidence="1">
    <location>
        <begin position="7"/>
        <end position="371"/>
    </location>
</feature>
<dbReference type="GO" id="GO:0016877">
    <property type="term" value="F:ligase activity, forming carbon-sulfur bonds"/>
    <property type="evidence" value="ECO:0007669"/>
    <property type="project" value="UniProtKB-ARBA"/>
</dbReference>
<keyword evidence="3" id="KW-0436">Ligase</keyword>
<dbReference type="Proteomes" id="UP000640052">
    <property type="component" value="Unassembled WGS sequence"/>
</dbReference>
<protein>
    <submittedName>
        <fullName evidence="3">Fatty-acid--CoA ligase</fullName>
    </submittedName>
</protein>
<dbReference type="AlphaFoldDB" id="A0A919UQD4"/>
<dbReference type="Pfam" id="PF00501">
    <property type="entry name" value="AMP-binding"/>
    <property type="match status" value="1"/>
</dbReference>
<dbReference type="PANTHER" id="PTHR43767">
    <property type="entry name" value="LONG-CHAIN-FATTY-ACID--COA LIGASE"/>
    <property type="match status" value="1"/>
</dbReference>
<dbReference type="Gene3D" id="3.40.50.12780">
    <property type="entry name" value="N-terminal domain of ligase-like"/>
    <property type="match status" value="1"/>
</dbReference>
<evidence type="ECO:0000313" key="4">
    <source>
        <dbReference type="Proteomes" id="UP000640052"/>
    </source>
</evidence>
<dbReference type="InterPro" id="IPR025110">
    <property type="entry name" value="AMP-bd_C"/>
</dbReference>
<dbReference type="InterPro" id="IPR020845">
    <property type="entry name" value="AMP-binding_CS"/>
</dbReference>
<comment type="caution">
    <text evidence="3">The sequence shown here is derived from an EMBL/GenBank/DDBJ whole genome shotgun (WGS) entry which is preliminary data.</text>
</comment>
<dbReference type="Gene3D" id="3.30.300.30">
    <property type="match status" value="1"/>
</dbReference>
<feature type="domain" description="AMP-binding enzyme C-terminal" evidence="2">
    <location>
        <begin position="423"/>
        <end position="498"/>
    </location>
</feature>
<accession>A0A919UQD4</accession>
<dbReference type="RefSeq" id="WP_204043401.1">
    <property type="nucleotide sequence ID" value="NZ_BOOA01000044.1"/>
</dbReference>
<organism evidence="3 4">
    <name type="scientific">Acrocarpospora phusangensis</name>
    <dbReference type="NCBI Taxonomy" id="1070424"/>
    <lineage>
        <taxon>Bacteria</taxon>
        <taxon>Bacillati</taxon>
        <taxon>Actinomycetota</taxon>
        <taxon>Actinomycetes</taxon>
        <taxon>Streptosporangiales</taxon>
        <taxon>Streptosporangiaceae</taxon>
        <taxon>Acrocarpospora</taxon>
    </lineage>
</organism>
<dbReference type="InterPro" id="IPR000873">
    <property type="entry name" value="AMP-dep_synth/lig_dom"/>
</dbReference>
<evidence type="ECO:0000259" key="2">
    <source>
        <dbReference type="Pfam" id="PF13193"/>
    </source>
</evidence>
<reference evidence="3" key="1">
    <citation type="submission" date="2021-01" db="EMBL/GenBank/DDBJ databases">
        <title>Whole genome shotgun sequence of Acrocarpospora phusangensis NBRC 108782.</title>
        <authorList>
            <person name="Komaki H."/>
            <person name="Tamura T."/>
        </authorList>
    </citation>
    <scope>NUCLEOTIDE SEQUENCE</scope>
    <source>
        <strain evidence="3">NBRC 108782</strain>
    </source>
</reference>
<evidence type="ECO:0000313" key="3">
    <source>
        <dbReference type="EMBL" id="GIH26732.1"/>
    </source>
</evidence>
<dbReference type="SUPFAM" id="SSF56801">
    <property type="entry name" value="Acetyl-CoA synthetase-like"/>
    <property type="match status" value="1"/>
</dbReference>
<dbReference type="Pfam" id="PF13193">
    <property type="entry name" value="AMP-binding_C"/>
    <property type="match status" value="1"/>
</dbReference>
<proteinExistence type="predicted"/>
<dbReference type="EMBL" id="BOOA01000044">
    <property type="protein sequence ID" value="GIH26732.1"/>
    <property type="molecule type" value="Genomic_DNA"/>
</dbReference>
<keyword evidence="4" id="KW-1185">Reference proteome</keyword>
<dbReference type="InterPro" id="IPR050237">
    <property type="entry name" value="ATP-dep_AMP-bd_enzyme"/>
</dbReference>
<dbReference type="InterPro" id="IPR042099">
    <property type="entry name" value="ANL_N_sf"/>
</dbReference>
<dbReference type="PANTHER" id="PTHR43767:SF7">
    <property type="entry name" value="MEDIUM_LONG-CHAIN-FATTY-ACID--COA LIGASE FADD8"/>
    <property type="match status" value="1"/>
</dbReference>
<evidence type="ECO:0000259" key="1">
    <source>
        <dbReference type="Pfam" id="PF00501"/>
    </source>
</evidence>
<sequence length="517" mass="54107">MPLSLLLERAAARFGDRVAVEGPDGTRTFAGLADRVSRLASALLALGLRPGERVLELQPNGCGSIESDLALAWAGLVRVPLNPRLGPREWEGIAGDCGARALLYDAAFAAETGALRDGLDVTVASGERGSGREHSREDLIRDAQPGLPRFASSLDDLAGLAYSSGTTGRPKGAMRTHRNRIAAALAMTQEVLGGPPGPDAVFLHAGPVIHTSGLFVLPFLMSGARQLLLGHAGAAEIAGTVRARGVTHTALVPTMIARLLDLPDAGPLASLRMLAYAGAPMPEAHIRRAAEALTPRLVQYYGLVEAMPPLTVLDEADHARGLRDRPDLLRSAGRPCLAVELRVVDGDGVPVGAGVDGEVEVRGDPVMPGYWRAAGREDLGKAVAGGWLRTGDIGRLGDGGRLWLTDRKNDMIITGGYNVYPREIEDVVTGLGGVAQAAAVGLPDPGWGQRVAVAYTCAPGYAVGPEEVLARCRAALPSHKRPKQARHVPVLPLNATGKISRRDVVRLLTEGPGGGTG</sequence>
<dbReference type="PROSITE" id="PS00455">
    <property type="entry name" value="AMP_BINDING"/>
    <property type="match status" value="1"/>
</dbReference>
<gene>
    <name evidence="3" type="ORF">Aph01nite_50420</name>
</gene>